<dbReference type="InterPro" id="IPR004331">
    <property type="entry name" value="SPX_dom"/>
</dbReference>
<dbReference type="PROSITE" id="PS00518">
    <property type="entry name" value="ZF_RING_1"/>
    <property type="match status" value="1"/>
</dbReference>
<protein>
    <recommendedName>
        <fullName evidence="3">RING-type E3 ubiquitin transferase</fullName>
        <ecNumber evidence="3">2.3.2.27</ecNumber>
    </recommendedName>
</protein>
<sequence length="363" mass="41455">MEKCCHVEYKRLKKVLKRCRRCRDINDSSSGNNGGEEDGGSQYCQFESCSLCDQMFFTELMKEASSIAGCFRSRASRLLQFHIHNGLQRYFTFLRACFATPQQATAQECRMLIEYVMMNAVAMRKILKKYDKVHGSVNGRKFKSKMRSEHMEILQSPWLIELGAFYMNISQSNGGNSDEQLNPFSFDLTSTEPTMTLLLPDSEKLEYSLTCAICLELVFNPYALSCGHLFCKSCVCSAASVMIFQGPKDAPPESKCPVCREVNYLHACNLSSNKFHLSITLASVVTKSLDISIVDSVLPGLKNFCHLMQVGVYCNAVHMMELDTLMKKDCKEYWKERLLAERAEMVKQSKIYWELQTKYMIGY</sequence>
<dbReference type="InterPro" id="IPR013083">
    <property type="entry name" value="Znf_RING/FYVE/PHD"/>
</dbReference>
<evidence type="ECO:0000256" key="2">
    <source>
        <dbReference type="ARBA" id="ARBA00004906"/>
    </source>
</evidence>
<keyword evidence="6 9" id="KW-0863">Zinc-finger</keyword>
<keyword evidence="8" id="KW-0862">Zinc</keyword>
<evidence type="ECO:0000313" key="13">
    <source>
        <dbReference type="Proteomes" id="UP001318860"/>
    </source>
</evidence>
<name>A0ABR0WZ63_REHGL</name>
<evidence type="ECO:0000256" key="8">
    <source>
        <dbReference type="ARBA" id="ARBA00022833"/>
    </source>
</evidence>
<feature type="domain" description="SPX" evidence="11">
    <location>
        <begin position="1"/>
        <end position="144"/>
    </location>
</feature>
<comment type="catalytic activity">
    <reaction evidence="1">
        <text>S-ubiquitinyl-[E2 ubiquitin-conjugating enzyme]-L-cysteine + [acceptor protein]-L-lysine = [E2 ubiquitin-conjugating enzyme]-L-cysteine + N(6)-ubiquitinyl-[acceptor protein]-L-lysine.</text>
        <dbReference type="EC" id="2.3.2.27"/>
    </reaction>
</comment>
<evidence type="ECO:0000256" key="3">
    <source>
        <dbReference type="ARBA" id="ARBA00012483"/>
    </source>
</evidence>
<comment type="pathway">
    <text evidence="2">Protein modification; protein ubiquitination.</text>
</comment>
<feature type="domain" description="RING-type" evidence="10">
    <location>
        <begin position="211"/>
        <end position="260"/>
    </location>
</feature>
<evidence type="ECO:0000259" key="11">
    <source>
        <dbReference type="PROSITE" id="PS51382"/>
    </source>
</evidence>
<reference evidence="12 13" key="1">
    <citation type="journal article" date="2021" name="Comput. Struct. Biotechnol. J.">
        <title>De novo genome assembly of the potent medicinal plant Rehmannia glutinosa using nanopore technology.</title>
        <authorList>
            <person name="Ma L."/>
            <person name="Dong C."/>
            <person name="Song C."/>
            <person name="Wang X."/>
            <person name="Zheng X."/>
            <person name="Niu Y."/>
            <person name="Chen S."/>
            <person name="Feng W."/>
        </authorList>
    </citation>
    <scope>NUCLEOTIDE SEQUENCE [LARGE SCALE GENOMIC DNA]</scope>
    <source>
        <strain evidence="12">DH-2019</strain>
    </source>
</reference>
<evidence type="ECO:0000256" key="9">
    <source>
        <dbReference type="PROSITE-ProRule" id="PRU00175"/>
    </source>
</evidence>
<organism evidence="12 13">
    <name type="scientific">Rehmannia glutinosa</name>
    <name type="common">Chinese foxglove</name>
    <dbReference type="NCBI Taxonomy" id="99300"/>
    <lineage>
        <taxon>Eukaryota</taxon>
        <taxon>Viridiplantae</taxon>
        <taxon>Streptophyta</taxon>
        <taxon>Embryophyta</taxon>
        <taxon>Tracheophyta</taxon>
        <taxon>Spermatophyta</taxon>
        <taxon>Magnoliopsida</taxon>
        <taxon>eudicotyledons</taxon>
        <taxon>Gunneridae</taxon>
        <taxon>Pentapetalae</taxon>
        <taxon>asterids</taxon>
        <taxon>lamiids</taxon>
        <taxon>Lamiales</taxon>
        <taxon>Orobanchaceae</taxon>
        <taxon>Rehmannieae</taxon>
        <taxon>Rehmannia</taxon>
    </lineage>
</organism>
<dbReference type="PROSITE" id="PS51382">
    <property type="entry name" value="SPX"/>
    <property type="match status" value="1"/>
</dbReference>
<dbReference type="SUPFAM" id="SSF57850">
    <property type="entry name" value="RING/U-box"/>
    <property type="match status" value="1"/>
</dbReference>
<evidence type="ECO:0000256" key="4">
    <source>
        <dbReference type="ARBA" id="ARBA00022679"/>
    </source>
</evidence>
<dbReference type="InterPro" id="IPR027370">
    <property type="entry name" value="Znf-RING_euk"/>
</dbReference>
<dbReference type="EMBL" id="JABTTQ020000007">
    <property type="protein sequence ID" value="KAK6152231.1"/>
    <property type="molecule type" value="Genomic_DNA"/>
</dbReference>
<dbReference type="SMART" id="SM00184">
    <property type="entry name" value="RING"/>
    <property type="match status" value="1"/>
</dbReference>
<dbReference type="PANTHER" id="PTHR46764">
    <property type="entry name" value="E3 UBIQUITIN-PROTEIN LIGASE BAH1"/>
    <property type="match status" value="1"/>
</dbReference>
<dbReference type="InterPro" id="IPR033326">
    <property type="entry name" value="BAH1"/>
</dbReference>
<evidence type="ECO:0000259" key="10">
    <source>
        <dbReference type="PROSITE" id="PS50089"/>
    </source>
</evidence>
<evidence type="ECO:0000256" key="6">
    <source>
        <dbReference type="ARBA" id="ARBA00022771"/>
    </source>
</evidence>
<evidence type="ECO:0000256" key="5">
    <source>
        <dbReference type="ARBA" id="ARBA00022723"/>
    </source>
</evidence>
<keyword evidence="4" id="KW-0808">Transferase</keyword>
<dbReference type="InterPro" id="IPR017907">
    <property type="entry name" value="Znf_RING_CS"/>
</dbReference>
<evidence type="ECO:0000313" key="12">
    <source>
        <dbReference type="EMBL" id="KAK6152231.1"/>
    </source>
</evidence>
<dbReference type="InterPro" id="IPR001841">
    <property type="entry name" value="Znf_RING"/>
</dbReference>
<evidence type="ECO:0000256" key="1">
    <source>
        <dbReference type="ARBA" id="ARBA00000900"/>
    </source>
</evidence>
<dbReference type="PROSITE" id="PS50089">
    <property type="entry name" value="ZF_RING_2"/>
    <property type="match status" value="1"/>
</dbReference>
<dbReference type="Proteomes" id="UP001318860">
    <property type="component" value="Unassembled WGS sequence"/>
</dbReference>
<gene>
    <name evidence="12" type="ORF">DH2020_014866</name>
</gene>
<evidence type="ECO:0000256" key="7">
    <source>
        <dbReference type="ARBA" id="ARBA00022786"/>
    </source>
</evidence>
<keyword evidence="7" id="KW-0833">Ubl conjugation pathway</keyword>
<comment type="caution">
    <text evidence="12">The sequence shown here is derived from an EMBL/GenBank/DDBJ whole genome shotgun (WGS) entry which is preliminary data.</text>
</comment>
<keyword evidence="13" id="KW-1185">Reference proteome</keyword>
<dbReference type="Pfam" id="PF13445">
    <property type="entry name" value="zf-RING_UBOX"/>
    <property type="match status" value="1"/>
</dbReference>
<dbReference type="EC" id="2.3.2.27" evidence="3"/>
<dbReference type="PANTHER" id="PTHR46764:SF2">
    <property type="entry name" value="E3 UBIQUITIN-PROTEIN LIGASE BAH1-LIKE-RELATED"/>
    <property type="match status" value="1"/>
</dbReference>
<keyword evidence="5" id="KW-0479">Metal-binding</keyword>
<proteinExistence type="predicted"/>
<dbReference type="Gene3D" id="3.30.40.10">
    <property type="entry name" value="Zinc/RING finger domain, C3HC4 (zinc finger)"/>
    <property type="match status" value="1"/>
</dbReference>
<accession>A0ABR0WZ63</accession>